<keyword evidence="2" id="KW-0677">Repeat</keyword>
<comment type="caution">
    <text evidence="7">The sequence shown here is derived from an EMBL/GenBank/DDBJ whole genome shotgun (WGS) entry which is preliminary data.</text>
</comment>
<keyword evidence="4" id="KW-0802">TPR repeat</keyword>
<feature type="region of interest" description="Disordered" evidence="5">
    <location>
        <begin position="1"/>
        <end position="46"/>
    </location>
</feature>
<feature type="domain" description="Suppressor of forked" evidence="6">
    <location>
        <begin position="58"/>
        <end position="573"/>
    </location>
</feature>
<dbReference type="EMBL" id="CAKLBY020000113">
    <property type="protein sequence ID" value="CAK7927597.1"/>
    <property type="molecule type" value="Genomic_DNA"/>
</dbReference>
<evidence type="ECO:0000313" key="7">
    <source>
        <dbReference type="EMBL" id="CAK7927597.1"/>
    </source>
</evidence>
<dbReference type="Gene3D" id="1.25.40.1040">
    <property type="match status" value="1"/>
</dbReference>
<accession>A0AAV1U1D7</accession>
<dbReference type="Pfam" id="PF05843">
    <property type="entry name" value="Suf"/>
    <property type="match status" value="1"/>
</dbReference>
<dbReference type="InterPro" id="IPR019734">
    <property type="entry name" value="TPR_rpt"/>
</dbReference>
<dbReference type="PANTHER" id="PTHR19980:SF0">
    <property type="entry name" value="CLEAVAGE STIMULATION FACTOR SUBUNIT 3"/>
    <property type="match status" value="1"/>
</dbReference>
<organism evidence="7 8">
    <name type="scientific">Peronospora matthiolae</name>
    <dbReference type="NCBI Taxonomy" id="2874970"/>
    <lineage>
        <taxon>Eukaryota</taxon>
        <taxon>Sar</taxon>
        <taxon>Stramenopiles</taxon>
        <taxon>Oomycota</taxon>
        <taxon>Peronosporomycetes</taxon>
        <taxon>Peronosporales</taxon>
        <taxon>Peronosporaceae</taxon>
        <taxon>Peronospora</taxon>
    </lineage>
</organism>
<reference evidence="7" key="1">
    <citation type="submission" date="2024-01" db="EMBL/GenBank/DDBJ databases">
        <authorList>
            <person name="Webb A."/>
        </authorList>
    </citation>
    <scope>NUCLEOTIDE SEQUENCE</scope>
    <source>
        <strain evidence="7">Pm1</strain>
    </source>
</reference>
<dbReference type="GO" id="GO:0005634">
    <property type="term" value="C:nucleus"/>
    <property type="evidence" value="ECO:0007669"/>
    <property type="project" value="UniProtKB-SubCell"/>
</dbReference>
<feature type="region of interest" description="Disordered" evidence="5">
    <location>
        <begin position="694"/>
        <end position="739"/>
    </location>
</feature>
<protein>
    <recommendedName>
        <fullName evidence="6">Suppressor of forked domain-containing protein</fullName>
    </recommendedName>
</protein>
<dbReference type="PROSITE" id="PS50005">
    <property type="entry name" value="TPR"/>
    <property type="match status" value="1"/>
</dbReference>
<name>A0AAV1U1D7_9STRA</name>
<dbReference type="InterPro" id="IPR008847">
    <property type="entry name" value="Suf"/>
</dbReference>
<dbReference type="Proteomes" id="UP001162060">
    <property type="component" value="Unassembled WGS sequence"/>
</dbReference>
<dbReference type="InterPro" id="IPR045243">
    <property type="entry name" value="Rna14-like"/>
</dbReference>
<dbReference type="SMART" id="SM00386">
    <property type="entry name" value="HAT"/>
    <property type="match status" value="8"/>
</dbReference>
<proteinExistence type="predicted"/>
<dbReference type="PANTHER" id="PTHR19980">
    <property type="entry name" value="RNA CLEAVAGE STIMULATION FACTOR"/>
    <property type="match status" value="1"/>
</dbReference>
<dbReference type="GO" id="GO:0003729">
    <property type="term" value="F:mRNA binding"/>
    <property type="evidence" value="ECO:0007669"/>
    <property type="project" value="TreeGrafter"/>
</dbReference>
<dbReference type="AlphaFoldDB" id="A0AAV1U1D7"/>
<feature type="compositionally biased region" description="Polar residues" evidence="5">
    <location>
        <begin position="729"/>
        <end position="739"/>
    </location>
</feature>
<evidence type="ECO:0000313" key="8">
    <source>
        <dbReference type="Proteomes" id="UP001162060"/>
    </source>
</evidence>
<feature type="compositionally biased region" description="Acidic residues" evidence="5">
    <location>
        <begin position="1"/>
        <end position="11"/>
    </location>
</feature>
<keyword evidence="3" id="KW-0539">Nucleus</keyword>
<dbReference type="SUPFAM" id="SSF48452">
    <property type="entry name" value="TPR-like"/>
    <property type="match status" value="1"/>
</dbReference>
<evidence type="ECO:0000256" key="3">
    <source>
        <dbReference type="ARBA" id="ARBA00023242"/>
    </source>
</evidence>
<dbReference type="InterPro" id="IPR011990">
    <property type="entry name" value="TPR-like_helical_dom_sf"/>
</dbReference>
<evidence type="ECO:0000256" key="5">
    <source>
        <dbReference type="SAM" id="MobiDB-lite"/>
    </source>
</evidence>
<evidence type="ECO:0000256" key="1">
    <source>
        <dbReference type="ARBA" id="ARBA00004123"/>
    </source>
</evidence>
<feature type="compositionally biased region" description="Acidic residues" evidence="5">
    <location>
        <begin position="30"/>
        <end position="41"/>
    </location>
</feature>
<feature type="repeat" description="TPR" evidence="4">
    <location>
        <begin position="333"/>
        <end position="366"/>
    </location>
</feature>
<comment type="subcellular location">
    <subcellularLocation>
        <location evidence="1">Nucleus</location>
    </subcellularLocation>
</comment>
<dbReference type="GO" id="GO:0031124">
    <property type="term" value="P:mRNA 3'-end processing"/>
    <property type="evidence" value="ECO:0007669"/>
    <property type="project" value="InterPro"/>
</dbReference>
<evidence type="ECO:0000259" key="6">
    <source>
        <dbReference type="Pfam" id="PF05843"/>
    </source>
</evidence>
<sequence>MASDSSEEDEPIVMAPATAPSSDQNKTWMDEDADEEEEDADLSQLQRQHSPKFKRCVAAVSENEWDTEAWVALMDEVQLLPIAEAREHYEAFLAQFATAGRWWKLYAAHELREKQYGRVQEIIKKSLMQLRCPHVDLWRFYLDFTKVAKLDVAVDSKDPLAIATARELMSDAFELAIERVGGSIDAAPIWLTYLAFVQEEQDPQAFLNVRKLYHRMVMVSLNGMETIWRDYEKFERAIPNNEALAQNFFKVFRPKFDAARAVLRDRAKLYDQVNTNALAVPATSSRADAADMANWQNILALEMSNPERLDALRLKSRMRYTLELFVSVKRLYPEAWYQYASYENQVNDPDAAVSVFERAIAAVPDSSYLHFAFADHYEIRGDIAAAKAIYEELIEAHVSALAYVTYQRFARRAYGTKGLSEARAIFKRARKDEREGACTYHVFAASALLEFYSDNSESGKDIALKIFELGLKKCIQEPAYVLCYLEFLGHLNDDNNMRSLFEKVLSVMPPEISRPIWDRYVEFEHTMVASGGDLATVAKVEARRALAFPNEPFVEMKGLLSIAHRYSFLNMRPPTSCDQNFLDMYRASSCGGSSGASRDDADDNDEGMGSAGFGGGFSFDMERQIPGPPLPEFLKEFASMLPLNLPWNGPIADVEHIFRAMLLVDFPPRSRIEQMAQQQQQQMQQQLALQHQQQLQQQAAEAEKNGGLGDDDGASGVVSKRPAHDIFRSRQQQKLSKLG</sequence>
<feature type="region of interest" description="Disordered" evidence="5">
    <location>
        <begin position="592"/>
        <end position="615"/>
    </location>
</feature>
<dbReference type="InterPro" id="IPR003107">
    <property type="entry name" value="HAT"/>
</dbReference>
<evidence type="ECO:0000256" key="2">
    <source>
        <dbReference type="ARBA" id="ARBA00022737"/>
    </source>
</evidence>
<evidence type="ECO:0000256" key="4">
    <source>
        <dbReference type="PROSITE-ProRule" id="PRU00339"/>
    </source>
</evidence>
<gene>
    <name evidence="7" type="ORF">PM001_LOCUS12747</name>
</gene>